<organism evidence="1 2">
    <name type="scientific">Arabis alpina</name>
    <name type="common">Alpine rock-cress</name>
    <dbReference type="NCBI Taxonomy" id="50452"/>
    <lineage>
        <taxon>Eukaryota</taxon>
        <taxon>Viridiplantae</taxon>
        <taxon>Streptophyta</taxon>
        <taxon>Embryophyta</taxon>
        <taxon>Tracheophyta</taxon>
        <taxon>Spermatophyta</taxon>
        <taxon>Magnoliopsida</taxon>
        <taxon>eudicotyledons</taxon>
        <taxon>Gunneridae</taxon>
        <taxon>Pentapetalae</taxon>
        <taxon>rosids</taxon>
        <taxon>malvids</taxon>
        <taxon>Brassicales</taxon>
        <taxon>Brassicaceae</taxon>
        <taxon>Arabideae</taxon>
        <taxon>Arabis</taxon>
    </lineage>
</organism>
<dbReference type="eggNOG" id="ENOG502QS85">
    <property type="taxonomic scope" value="Eukaryota"/>
</dbReference>
<keyword evidence="2" id="KW-1185">Reference proteome</keyword>
<dbReference type="PANTHER" id="PTHR11122:SF15">
    <property type="entry name" value="PROTEIN NDH-DEPENDENT CYCLIC ELECTRON FLOW 5"/>
    <property type="match status" value="1"/>
</dbReference>
<reference evidence="2" key="1">
    <citation type="journal article" date="2015" name="Nat. Plants">
        <title>Genome expansion of Arabis alpina linked with retrotransposition and reduced symmetric DNA methylation.</title>
        <authorList>
            <person name="Willing E.M."/>
            <person name="Rawat V."/>
            <person name="Mandakova T."/>
            <person name="Maumus F."/>
            <person name="James G.V."/>
            <person name="Nordstroem K.J."/>
            <person name="Becker C."/>
            <person name="Warthmann N."/>
            <person name="Chica C."/>
            <person name="Szarzynska B."/>
            <person name="Zytnicki M."/>
            <person name="Albani M.C."/>
            <person name="Kiefer C."/>
            <person name="Bergonzi S."/>
            <person name="Castaings L."/>
            <person name="Mateos J.L."/>
            <person name="Berns M.C."/>
            <person name="Bujdoso N."/>
            <person name="Piofczyk T."/>
            <person name="de Lorenzo L."/>
            <person name="Barrero-Sicilia C."/>
            <person name="Mateos I."/>
            <person name="Piednoel M."/>
            <person name="Hagmann J."/>
            <person name="Chen-Min-Tao R."/>
            <person name="Iglesias-Fernandez R."/>
            <person name="Schuster S.C."/>
            <person name="Alonso-Blanco C."/>
            <person name="Roudier F."/>
            <person name="Carbonero P."/>
            <person name="Paz-Ares J."/>
            <person name="Davis S.J."/>
            <person name="Pecinka A."/>
            <person name="Quesneville H."/>
            <person name="Colot V."/>
            <person name="Lysak M.A."/>
            <person name="Weigel D."/>
            <person name="Coupland G."/>
            <person name="Schneeberger K."/>
        </authorList>
    </citation>
    <scope>NUCLEOTIDE SEQUENCE [LARGE SCALE GENOMIC DNA]</scope>
    <source>
        <strain evidence="2">cv. Pajares</strain>
    </source>
</reference>
<dbReference type="Gene3D" id="2.70.98.10">
    <property type="match status" value="1"/>
</dbReference>
<dbReference type="GO" id="GO:0047938">
    <property type="term" value="F:glucose-6-phosphate 1-epimerase activity"/>
    <property type="evidence" value="ECO:0007669"/>
    <property type="project" value="TreeGrafter"/>
</dbReference>
<evidence type="ECO:0000313" key="1">
    <source>
        <dbReference type="EMBL" id="KFK35583.1"/>
    </source>
</evidence>
<dbReference type="AlphaFoldDB" id="A0A087H0D1"/>
<evidence type="ECO:0000313" key="2">
    <source>
        <dbReference type="Proteomes" id="UP000029120"/>
    </source>
</evidence>
<dbReference type="GO" id="GO:0030246">
    <property type="term" value="F:carbohydrate binding"/>
    <property type="evidence" value="ECO:0007669"/>
    <property type="project" value="InterPro"/>
</dbReference>
<gene>
    <name evidence="1" type="ordered locus">AALP_Aa4g009700</name>
</gene>
<dbReference type="GO" id="GO:0005975">
    <property type="term" value="P:carbohydrate metabolic process"/>
    <property type="evidence" value="ECO:0007669"/>
    <property type="project" value="InterPro"/>
</dbReference>
<sequence length="158" mass="17760">MKKIISLRGDTLSIELCVTDKGVSTIRLEDSVGLEGSDFVETKWFLPRFGVVQGEEEEEKSGFSGEEESNYKQLNEEMSRVYTRAPRSFTIIDRGRRNAVVVGREGFEEVYMYSPGSKLESYTKSTYVCIGPSSLLNPISLKPGCVWRGVLHLHNPNS</sequence>
<dbReference type="OrthoDB" id="782148at2759"/>
<dbReference type="InterPro" id="IPR011013">
    <property type="entry name" value="Gal_mutarotase_sf_dom"/>
</dbReference>
<dbReference type="SUPFAM" id="SSF74650">
    <property type="entry name" value="Galactose mutarotase-like"/>
    <property type="match status" value="1"/>
</dbReference>
<protein>
    <submittedName>
        <fullName evidence="1">Uncharacterized protein</fullName>
    </submittedName>
</protein>
<dbReference type="InterPro" id="IPR014718">
    <property type="entry name" value="GH-type_carb-bd"/>
</dbReference>
<dbReference type="Gramene" id="KFK35583">
    <property type="protein sequence ID" value="KFK35583"/>
    <property type="gene ID" value="AALP_AA4G009700"/>
</dbReference>
<dbReference type="GO" id="GO:0005737">
    <property type="term" value="C:cytoplasm"/>
    <property type="evidence" value="ECO:0007669"/>
    <property type="project" value="TreeGrafter"/>
</dbReference>
<accession>A0A087H0D1</accession>
<dbReference type="EMBL" id="CM002872">
    <property type="protein sequence ID" value="KFK35583.1"/>
    <property type="molecule type" value="Genomic_DNA"/>
</dbReference>
<dbReference type="Proteomes" id="UP000029120">
    <property type="component" value="Chromosome 4"/>
</dbReference>
<name>A0A087H0D1_ARAAL</name>
<proteinExistence type="predicted"/>
<dbReference type="PANTHER" id="PTHR11122">
    <property type="entry name" value="APOSPORY-ASSOCIATED PROTEIN C-RELATED"/>
    <property type="match status" value="1"/>
</dbReference>